<dbReference type="PANTHER" id="PTHR30469:SF15">
    <property type="entry name" value="HLYD FAMILY OF SECRETION PROTEINS"/>
    <property type="match status" value="1"/>
</dbReference>
<feature type="transmembrane region" description="Helical" evidence="3">
    <location>
        <begin position="27"/>
        <end position="46"/>
    </location>
</feature>
<dbReference type="PANTHER" id="PTHR30469">
    <property type="entry name" value="MULTIDRUG RESISTANCE PROTEIN MDTA"/>
    <property type="match status" value="1"/>
</dbReference>
<dbReference type="AlphaFoldDB" id="A0A2W5C5A0"/>
<dbReference type="Pfam" id="PF25954">
    <property type="entry name" value="Beta-barrel_RND_2"/>
    <property type="match status" value="1"/>
</dbReference>
<gene>
    <name evidence="6" type="ORF">DI623_07415</name>
</gene>
<feature type="domain" description="CusB-like beta-barrel" evidence="4">
    <location>
        <begin position="239"/>
        <end position="308"/>
    </location>
</feature>
<sequence>MNYEAGFSRGGDMMDMDGAARRNRRRLIIAAVVALAVISVAAFYFMRSKEAAKPATSGDQSPTVTVFVPGRQPVDRQILGTGSLAARVDMPVAVVGEGGMVTRVLVQPGQWVGAGQVLATIERSVQTQQVAQQEASLNVARADARIAQNNLDRSQQLVSRGFISKASVDQLLATRDSAAARVRLAEAQLAEMRARNGRLDIRAPAAGLILTRAVEPGQVVQAGSGTLFRIAKDGEMELRAQLAEGDMAVLREGVTATVTPVGSTKSFAGRVWQLSPVIDPSTRQGIARIAVPYDPELRPGGFAQASIIGGSAVVPLIPDSAVQSDDKGSFVYVVGKDNKAERRDIKVGDVTDKGVAVISGLGGTEHVVLSAGGFLSPGEAVKPVLTKTR</sequence>
<keyword evidence="3" id="KW-0472">Membrane</keyword>
<dbReference type="SUPFAM" id="SSF111369">
    <property type="entry name" value="HlyD-like secretion proteins"/>
    <property type="match status" value="1"/>
</dbReference>
<comment type="caution">
    <text evidence="6">The sequence shown here is derived from an EMBL/GenBank/DDBJ whole genome shotgun (WGS) entry which is preliminary data.</text>
</comment>
<dbReference type="EMBL" id="QFNN01000032">
    <property type="protein sequence ID" value="PZO90281.1"/>
    <property type="molecule type" value="Genomic_DNA"/>
</dbReference>
<evidence type="ECO:0000313" key="6">
    <source>
        <dbReference type="EMBL" id="PZO90281.1"/>
    </source>
</evidence>
<name>A0A2W5C5A0_9SPHN</name>
<dbReference type="Pfam" id="PF25989">
    <property type="entry name" value="YknX_C"/>
    <property type="match status" value="1"/>
</dbReference>
<dbReference type="InterPro" id="IPR058792">
    <property type="entry name" value="Beta-barrel_RND_2"/>
</dbReference>
<comment type="similarity">
    <text evidence="1">Belongs to the membrane fusion protein (MFP) (TC 8.A.1) family.</text>
</comment>
<dbReference type="Gene3D" id="1.10.287.470">
    <property type="entry name" value="Helix hairpin bin"/>
    <property type="match status" value="1"/>
</dbReference>
<feature type="domain" description="YknX-like C-terminal permuted SH3-like" evidence="5">
    <location>
        <begin position="317"/>
        <end position="382"/>
    </location>
</feature>
<dbReference type="Proteomes" id="UP000249066">
    <property type="component" value="Unassembled WGS sequence"/>
</dbReference>
<evidence type="ECO:0000313" key="7">
    <source>
        <dbReference type="Proteomes" id="UP000249066"/>
    </source>
</evidence>
<keyword evidence="3" id="KW-0812">Transmembrane</keyword>
<protein>
    <submittedName>
        <fullName evidence="6">Efflux RND transporter periplasmic adaptor subunit</fullName>
    </submittedName>
</protein>
<dbReference type="Gene3D" id="2.40.50.100">
    <property type="match status" value="1"/>
</dbReference>
<evidence type="ECO:0000256" key="3">
    <source>
        <dbReference type="SAM" id="Phobius"/>
    </source>
</evidence>
<organism evidence="6 7">
    <name type="scientific">Sphingomonas sanxanigenens</name>
    <dbReference type="NCBI Taxonomy" id="397260"/>
    <lineage>
        <taxon>Bacteria</taxon>
        <taxon>Pseudomonadati</taxon>
        <taxon>Pseudomonadota</taxon>
        <taxon>Alphaproteobacteria</taxon>
        <taxon>Sphingomonadales</taxon>
        <taxon>Sphingomonadaceae</taxon>
        <taxon>Sphingomonas</taxon>
    </lineage>
</organism>
<dbReference type="InterPro" id="IPR006143">
    <property type="entry name" value="RND_pump_MFP"/>
</dbReference>
<evidence type="ECO:0000256" key="1">
    <source>
        <dbReference type="ARBA" id="ARBA00009477"/>
    </source>
</evidence>
<keyword evidence="2" id="KW-0175">Coiled coil</keyword>
<dbReference type="GO" id="GO:0015562">
    <property type="term" value="F:efflux transmembrane transporter activity"/>
    <property type="evidence" value="ECO:0007669"/>
    <property type="project" value="TreeGrafter"/>
</dbReference>
<dbReference type="GO" id="GO:1990281">
    <property type="term" value="C:efflux pump complex"/>
    <property type="evidence" value="ECO:0007669"/>
    <property type="project" value="TreeGrafter"/>
</dbReference>
<keyword evidence="3" id="KW-1133">Transmembrane helix</keyword>
<feature type="coiled-coil region" evidence="2">
    <location>
        <begin position="137"/>
        <end position="195"/>
    </location>
</feature>
<accession>A0A2W5C5A0</accession>
<evidence type="ECO:0000259" key="5">
    <source>
        <dbReference type="Pfam" id="PF25989"/>
    </source>
</evidence>
<evidence type="ECO:0000256" key="2">
    <source>
        <dbReference type="SAM" id="Coils"/>
    </source>
</evidence>
<dbReference type="NCBIfam" id="TIGR01730">
    <property type="entry name" value="RND_mfp"/>
    <property type="match status" value="1"/>
</dbReference>
<dbReference type="Gene3D" id="2.40.30.170">
    <property type="match status" value="1"/>
</dbReference>
<evidence type="ECO:0000259" key="4">
    <source>
        <dbReference type="Pfam" id="PF25954"/>
    </source>
</evidence>
<reference evidence="6 7" key="1">
    <citation type="submission" date="2017-08" db="EMBL/GenBank/DDBJ databases">
        <title>Infants hospitalized years apart are colonized by the same room-sourced microbial strains.</title>
        <authorList>
            <person name="Brooks B."/>
            <person name="Olm M.R."/>
            <person name="Firek B.A."/>
            <person name="Baker R."/>
            <person name="Thomas B.C."/>
            <person name="Morowitz M.J."/>
            <person name="Banfield J.F."/>
        </authorList>
    </citation>
    <scope>NUCLEOTIDE SEQUENCE [LARGE SCALE GENOMIC DNA]</scope>
    <source>
        <strain evidence="6">S2_018_000_R2_101</strain>
    </source>
</reference>
<dbReference type="InterPro" id="IPR058637">
    <property type="entry name" value="YknX-like_C"/>
</dbReference>
<dbReference type="Gene3D" id="2.40.420.20">
    <property type="match status" value="1"/>
</dbReference>
<proteinExistence type="inferred from homology"/>